<dbReference type="InterPro" id="IPR002197">
    <property type="entry name" value="HTH_Fis"/>
</dbReference>
<dbReference type="Pfam" id="PF00158">
    <property type="entry name" value="Sigma54_activat"/>
    <property type="match status" value="1"/>
</dbReference>
<dbReference type="InterPro" id="IPR011006">
    <property type="entry name" value="CheY-like_superfamily"/>
</dbReference>
<protein>
    <submittedName>
        <fullName evidence="14">Sigma-54 interaction domain-containing protein</fullName>
    </submittedName>
</protein>
<dbReference type="Proteomes" id="UP000030700">
    <property type="component" value="Unassembled WGS sequence"/>
</dbReference>
<dbReference type="Pfam" id="PF13426">
    <property type="entry name" value="PAS_9"/>
    <property type="match status" value="1"/>
</dbReference>
<dbReference type="InterPro" id="IPR000014">
    <property type="entry name" value="PAS"/>
</dbReference>
<dbReference type="SUPFAM" id="SSF55785">
    <property type="entry name" value="PYP-like sensor domain (PAS domain)"/>
    <property type="match status" value="1"/>
</dbReference>
<dbReference type="PROSITE" id="PS50110">
    <property type="entry name" value="RESPONSE_REGULATORY"/>
    <property type="match status" value="1"/>
</dbReference>
<evidence type="ECO:0000259" key="9">
    <source>
        <dbReference type="PROSITE" id="PS50045"/>
    </source>
</evidence>
<dbReference type="InterPro" id="IPR009057">
    <property type="entry name" value="Homeodomain-like_sf"/>
</dbReference>
<dbReference type="Gene3D" id="3.40.50.2300">
    <property type="match status" value="1"/>
</dbReference>
<dbReference type="InterPro" id="IPR003593">
    <property type="entry name" value="AAA+_ATPase"/>
</dbReference>
<dbReference type="GO" id="GO:0000160">
    <property type="term" value="P:phosphorelay signal transduction system"/>
    <property type="evidence" value="ECO:0007669"/>
    <property type="project" value="UniProtKB-KW"/>
</dbReference>
<evidence type="ECO:0000256" key="2">
    <source>
        <dbReference type="ARBA" id="ARBA00022741"/>
    </source>
</evidence>
<dbReference type="GO" id="GO:0005524">
    <property type="term" value="F:ATP binding"/>
    <property type="evidence" value="ECO:0007669"/>
    <property type="project" value="UniProtKB-KW"/>
</dbReference>
<dbReference type="PROSITE" id="PS50045">
    <property type="entry name" value="SIGMA54_INTERACT_4"/>
    <property type="match status" value="1"/>
</dbReference>
<dbReference type="PROSITE" id="PS50113">
    <property type="entry name" value="PAC"/>
    <property type="match status" value="1"/>
</dbReference>
<dbReference type="Pfam" id="PF02954">
    <property type="entry name" value="HTH_8"/>
    <property type="match status" value="1"/>
</dbReference>
<dbReference type="HOGENOM" id="CLU_000445_0_6_0"/>
<evidence type="ECO:0000256" key="7">
    <source>
        <dbReference type="ARBA" id="ARBA00023163"/>
    </source>
</evidence>
<dbReference type="SMART" id="SM00448">
    <property type="entry name" value="REC"/>
    <property type="match status" value="1"/>
</dbReference>
<dbReference type="SUPFAM" id="SSF46689">
    <property type="entry name" value="Homeodomain-like"/>
    <property type="match status" value="1"/>
</dbReference>
<dbReference type="AlphaFoldDB" id="A0A081BLG9"/>
<reference evidence="14" key="1">
    <citation type="journal article" date="2015" name="PeerJ">
        <title>First genomic representation of candidate bacterial phylum KSB3 points to enhanced environmental sensing as a trigger of wastewater bulking.</title>
        <authorList>
            <person name="Sekiguchi Y."/>
            <person name="Ohashi A."/>
            <person name="Parks D.H."/>
            <person name="Yamauchi T."/>
            <person name="Tyson G.W."/>
            <person name="Hugenholtz P."/>
        </authorList>
    </citation>
    <scope>NUCLEOTIDE SEQUENCE [LARGE SCALE GENOMIC DNA]</scope>
</reference>
<organism evidence="14">
    <name type="scientific">Candidatus Moduliflexus flocculans</name>
    <dbReference type="NCBI Taxonomy" id="1499966"/>
    <lineage>
        <taxon>Bacteria</taxon>
        <taxon>Candidatus Moduliflexota</taxon>
        <taxon>Candidatus Moduliflexia</taxon>
        <taxon>Candidatus Moduliflexales</taxon>
        <taxon>Candidatus Moduliflexaceae</taxon>
    </lineage>
</organism>
<dbReference type="InterPro" id="IPR000700">
    <property type="entry name" value="PAS-assoc_C"/>
</dbReference>
<keyword evidence="4" id="KW-0902">Two-component regulatory system</keyword>
<evidence type="ECO:0000256" key="6">
    <source>
        <dbReference type="ARBA" id="ARBA00023125"/>
    </source>
</evidence>
<evidence type="ECO:0000256" key="4">
    <source>
        <dbReference type="ARBA" id="ARBA00023012"/>
    </source>
</evidence>
<feature type="domain" description="PAS" evidence="11">
    <location>
        <begin position="181"/>
        <end position="237"/>
    </location>
</feature>
<dbReference type="CDD" id="cd19920">
    <property type="entry name" value="REC_PA4781-like"/>
    <property type="match status" value="1"/>
</dbReference>
<keyword evidence="2" id="KW-0547">Nucleotide-binding</keyword>
<evidence type="ECO:0000256" key="5">
    <source>
        <dbReference type="ARBA" id="ARBA00023015"/>
    </source>
</evidence>
<dbReference type="InterPro" id="IPR025944">
    <property type="entry name" value="Sigma_54_int_dom_CS"/>
</dbReference>
<dbReference type="Gene3D" id="3.30.450.20">
    <property type="entry name" value="PAS domain"/>
    <property type="match status" value="1"/>
</dbReference>
<feature type="domain" description="PAC" evidence="12">
    <location>
        <begin position="251"/>
        <end position="301"/>
    </location>
</feature>
<dbReference type="STRING" id="1499966.U14_02474"/>
<dbReference type="SMART" id="SM00382">
    <property type="entry name" value="AAA"/>
    <property type="match status" value="1"/>
</dbReference>
<dbReference type="InterPro" id="IPR001789">
    <property type="entry name" value="Sig_transdc_resp-reg_receiver"/>
</dbReference>
<dbReference type="InterPro" id="IPR058031">
    <property type="entry name" value="AAA_lid_NorR"/>
</dbReference>
<dbReference type="InterPro" id="IPR027417">
    <property type="entry name" value="P-loop_NTPase"/>
</dbReference>
<dbReference type="PANTHER" id="PTHR32071">
    <property type="entry name" value="TRANSCRIPTIONAL REGULATORY PROTEIN"/>
    <property type="match status" value="1"/>
</dbReference>
<dbReference type="InterPro" id="IPR001610">
    <property type="entry name" value="PAC"/>
</dbReference>
<dbReference type="FunFam" id="3.40.50.2300:FF:000001">
    <property type="entry name" value="DNA-binding response regulator PhoB"/>
    <property type="match status" value="1"/>
</dbReference>
<feature type="domain" description="Sigma-54 factor interaction" evidence="9">
    <location>
        <begin position="315"/>
        <end position="542"/>
    </location>
</feature>
<keyword evidence="7" id="KW-0804">Transcription</keyword>
<dbReference type="NCBIfam" id="TIGR00229">
    <property type="entry name" value="sensory_box"/>
    <property type="match status" value="1"/>
</dbReference>
<evidence type="ECO:0000259" key="10">
    <source>
        <dbReference type="PROSITE" id="PS50110"/>
    </source>
</evidence>
<dbReference type="EMBL" id="DF820457">
    <property type="protein sequence ID" value="GAK51235.1"/>
    <property type="molecule type" value="Genomic_DNA"/>
</dbReference>
<evidence type="ECO:0000313" key="15">
    <source>
        <dbReference type="Proteomes" id="UP000030700"/>
    </source>
</evidence>
<dbReference type="GO" id="GO:0006355">
    <property type="term" value="P:regulation of DNA-templated transcription"/>
    <property type="evidence" value="ECO:0007669"/>
    <property type="project" value="InterPro"/>
</dbReference>
<dbReference type="Gene3D" id="3.40.50.300">
    <property type="entry name" value="P-loop containing nucleotide triphosphate hydrolases"/>
    <property type="match status" value="1"/>
</dbReference>
<dbReference type="CDD" id="cd00009">
    <property type="entry name" value="AAA"/>
    <property type="match status" value="1"/>
</dbReference>
<dbReference type="PROSITE" id="PS00688">
    <property type="entry name" value="SIGMA54_INTERACT_3"/>
    <property type="match status" value="1"/>
</dbReference>
<gene>
    <name evidence="13" type="ORF">U14_02474</name>
    <name evidence="14" type="ORF">U14_02478</name>
</gene>
<dbReference type="Pfam" id="PF25601">
    <property type="entry name" value="AAA_lid_14"/>
    <property type="match status" value="1"/>
</dbReference>
<dbReference type="InterPro" id="IPR035965">
    <property type="entry name" value="PAS-like_dom_sf"/>
</dbReference>
<evidence type="ECO:0000256" key="8">
    <source>
        <dbReference type="PROSITE-ProRule" id="PRU00169"/>
    </source>
</evidence>
<keyword evidence="1 8" id="KW-0597">Phosphoprotein</keyword>
<proteinExistence type="predicted"/>
<dbReference type="FunFam" id="3.40.50.300:FF:000006">
    <property type="entry name" value="DNA-binding transcriptional regulator NtrC"/>
    <property type="match status" value="1"/>
</dbReference>
<evidence type="ECO:0000313" key="13">
    <source>
        <dbReference type="EMBL" id="GAK51231.1"/>
    </source>
</evidence>
<dbReference type="SUPFAM" id="SSF52540">
    <property type="entry name" value="P-loop containing nucleoside triphosphate hydrolases"/>
    <property type="match status" value="1"/>
</dbReference>
<accession>A0A081BLG9</accession>
<dbReference type="EMBL" id="DF820457">
    <property type="protein sequence ID" value="GAK51231.1"/>
    <property type="molecule type" value="Genomic_DNA"/>
</dbReference>
<dbReference type="Pfam" id="PF00072">
    <property type="entry name" value="Response_reg"/>
    <property type="match status" value="1"/>
</dbReference>
<keyword evidence="3" id="KW-0067">ATP-binding</keyword>
<dbReference type="SMART" id="SM00086">
    <property type="entry name" value="PAC"/>
    <property type="match status" value="1"/>
</dbReference>
<feature type="domain" description="Response regulatory" evidence="10">
    <location>
        <begin position="54"/>
        <end position="170"/>
    </location>
</feature>
<dbReference type="GO" id="GO:0043565">
    <property type="term" value="F:sequence-specific DNA binding"/>
    <property type="evidence" value="ECO:0007669"/>
    <property type="project" value="InterPro"/>
</dbReference>
<dbReference type="Gene3D" id="1.10.10.60">
    <property type="entry name" value="Homeodomain-like"/>
    <property type="match status" value="1"/>
</dbReference>
<keyword evidence="15" id="KW-1185">Reference proteome</keyword>
<evidence type="ECO:0000256" key="3">
    <source>
        <dbReference type="ARBA" id="ARBA00022840"/>
    </source>
</evidence>
<sequence length="618" mass="70710">MGYTCVLAVVLIFRVTTRDSANNAAYWNENENNRETLYALEKIRCMNTEIHPTTILVIDDSPQVGEVLFEYLKIAGYNVLQALSGEIAFELLQSQIVDLILLDVMMPGMDGFEVCRRLKADNHTKDIPVIFMTALIETEQKVKGFDVGGIDYITKPFQCREVLARITSHLTSRRFQLQLQEERSFFKTLAEASFEGIAIHDAGRIVEANQALASLFGYQHERLLGLNLLDLILPEHRTIAYQKIIHNHDALPYEVRGIRKDGSPFLLEIQTKKILWQGQPLTVTAMRDITSRRELEDENRTLKTSLHERFKFGEMIGKSRLMQDVYEFLARAAATDKNVVIYGESGTGKELAARMIHQLSDRREKPFVPVNCSAIPENLFESQFFGHRKGAFTSAERDAVGYFEQAQDGTLFLDEIGELTLVMQAKLLRVLNDKIYTPVGSITSRRANVRIIAATNRELRSMRLHGQVREDFFHRIHVLAVTLPPLREHREDIPLLIDHFLEQQVGTTSSQTLPADILQRFYRYDWPGNVRELHNELTRYLTTGRLEFIGEKTFPSAQEQELSFLQTGQTLASATEAFELFYIKQTLESHAGHRGKTSEELGVDRKTLYKKLKRIGEN</sequence>
<name>A0A081BLG9_9BACT</name>
<evidence type="ECO:0000313" key="14">
    <source>
        <dbReference type="EMBL" id="GAK51235.1"/>
    </source>
</evidence>
<evidence type="ECO:0000259" key="12">
    <source>
        <dbReference type="PROSITE" id="PS50113"/>
    </source>
</evidence>
<feature type="modified residue" description="4-aspartylphosphate" evidence="8">
    <location>
        <position position="103"/>
    </location>
</feature>
<dbReference type="Gene3D" id="1.10.8.60">
    <property type="match status" value="1"/>
</dbReference>
<evidence type="ECO:0000256" key="1">
    <source>
        <dbReference type="ARBA" id="ARBA00022553"/>
    </source>
</evidence>
<dbReference type="InterPro" id="IPR002078">
    <property type="entry name" value="Sigma_54_int"/>
</dbReference>
<keyword evidence="6" id="KW-0238">DNA-binding</keyword>
<dbReference type="SUPFAM" id="SSF52172">
    <property type="entry name" value="CheY-like"/>
    <property type="match status" value="1"/>
</dbReference>
<evidence type="ECO:0000259" key="11">
    <source>
        <dbReference type="PROSITE" id="PS50112"/>
    </source>
</evidence>
<keyword evidence="5" id="KW-0805">Transcription regulation</keyword>
<dbReference type="CDD" id="cd00130">
    <property type="entry name" value="PAS"/>
    <property type="match status" value="1"/>
</dbReference>
<dbReference type="SMART" id="SM00091">
    <property type="entry name" value="PAS"/>
    <property type="match status" value="1"/>
</dbReference>
<dbReference type="PROSITE" id="PS50112">
    <property type="entry name" value="PAS"/>
    <property type="match status" value="1"/>
</dbReference>